<evidence type="ECO:0000259" key="2">
    <source>
        <dbReference type="PROSITE" id="PS51083"/>
    </source>
</evidence>
<evidence type="ECO:0000313" key="3">
    <source>
        <dbReference type="EMBL" id="TFK39930.1"/>
    </source>
</evidence>
<dbReference type="PANTHER" id="PTHR15555">
    <property type="entry name" value="ZINC FINGER HIT DOMAIN CONTAINING PROTEIN 2 PROTEIN FON -RELATED"/>
    <property type="match status" value="1"/>
</dbReference>
<evidence type="ECO:0000313" key="4">
    <source>
        <dbReference type="Proteomes" id="UP000308652"/>
    </source>
</evidence>
<protein>
    <recommendedName>
        <fullName evidence="2">HIT-type domain-containing protein</fullName>
    </recommendedName>
</protein>
<dbReference type="GO" id="GO:0008270">
    <property type="term" value="F:zinc ion binding"/>
    <property type="evidence" value="ECO:0007669"/>
    <property type="project" value="UniProtKB-UniRule"/>
</dbReference>
<dbReference type="CDD" id="cd23024">
    <property type="entry name" value="zf-HIT_ZNHIT2-3"/>
    <property type="match status" value="1"/>
</dbReference>
<dbReference type="AlphaFoldDB" id="A0A5C3M3Y6"/>
<name>A0A5C3M3Y6_9AGAR</name>
<dbReference type="PROSITE" id="PS51083">
    <property type="entry name" value="ZF_HIT"/>
    <property type="match status" value="1"/>
</dbReference>
<feature type="domain" description="HIT-type" evidence="2">
    <location>
        <begin position="1"/>
        <end position="31"/>
    </location>
</feature>
<feature type="non-terminal residue" evidence="3">
    <location>
        <position position="1"/>
    </location>
</feature>
<dbReference type="Pfam" id="PF04438">
    <property type="entry name" value="zf-HIT"/>
    <property type="match status" value="1"/>
</dbReference>
<dbReference type="InterPro" id="IPR039646">
    <property type="entry name" value="ZNHIT2"/>
</dbReference>
<dbReference type="InterPro" id="IPR007529">
    <property type="entry name" value="Znf_HIT"/>
</dbReference>
<gene>
    <name evidence="3" type="ORF">BDQ12DRAFT_590462</name>
</gene>
<keyword evidence="1" id="KW-0862">Zinc</keyword>
<keyword evidence="4" id="KW-1185">Reference proteome</keyword>
<dbReference type="PANTHER" id="PTHR15555:SF0">
    <property type="entry name" value="ZINC FINGER HIT DOMAIN-CONTAINING PROTEIN 2"/>
    <property type="match status" value="1"/>
</dbReference>
<reference evidence="3 4" key="1">
    <citation type="journal article" date="2019" name="Nat. Ecol. Evol.">
        <title>Megaphylogeny resolves global patterns of mushroom evolution.</title>
        <authorList>
            <person name="Varga T."/>
            <person name="Krizsan K."/>
            <person name="Foldi C."/>
            <person name="Dima B."/>
            <person name="Sanchez-Garcia M."/>
            <person name="Sanchez-Ramirez S."/>
            <person name="Szollosi G.J."/>
            <person name="Szarkandi J.G."/>
            <person name="Papp V."/>
            <person name="Albert L."/>
            <person name="Andreopoulos W."/>
            <person name="Angelini C."/>
            <person name="Antonin V."/>
            <person name="Barry K.W."/>
            <person name="Bougher N.L."/>
            <person name="Buchanan P."/>
            <person name="Buyck B."/>
            <person name="Bense V."/>
            <person name="Catcheside P."/>
            <person name="Chovatia M."/>
            <person name="Cooper J."/>
            <person name="Damon W."/>
            <person name="Desjardin D."/>
            <person name="Finy P."/>
            <person name="Geml J."/>
            <person name="Haridas S."/>
            <person name="Hughes K."/>
            <person name="Justo A."/>
            <person name="Karasinski D."/>
            <person name="Kautmanova I."/>
            <person name="Kiss B."/>
            <person name="Kocsube S."/>
            <person name="Kotiranta H."/>
            <person name="LaButti K.M."/>
            <person name="Lechner B.E."/>
            <person name="Liimatainen K."/>
            <person name="Lipzen A."/>
            <person name="Lukacs Z."/>
            <person name="Mihaltcheva S."/>
            <person name="Morgado L.N."/>
            <person name="Niskanen T."/>
            <person name="Noordeloos M.E."/>
            <person name="Ohm R.A."/>
            <person name="Ortiz-Santana B."/>
            <person name="Ovrebo C."/>
            <person name="Racz N."/>
            <person name="Riley R."/>
            <person name="Savchenko A."/>
            <person name="Shiryaev A."/>
            <person name="Soop K."/>
            <person name="Spirin V."/>
            <person name="Szebenyi C."/>
            <person name="Tomsovsky M."/>
            <person name="Tulloss R.E."/>
            <person name="Uehling J."/>
            <person name="Grigoriev I.V."/>
            <person name="Vagvolgyi C."/>
            <person name="Papp T."/>
            <person name="Martin F.M."/>
            <person name="Miettinen O."/>
            <person name="Hibbett D.S."/>
            <person name="Nagy L.G."/>
        </authorList>
    </citation>
    <scope>NUCLEOTIDE SEQUENCE [LARGE SCALE GENOMIC DNA]</scope>
    <source>
        <strain evidence="3 4">CBS 166.37</strain>
    </source>
</reference>
<organism evidence="3 4">
    <name type="scientific">Crucibulum laeve</name>
    <dbReference type="NCBI Taxonomy" id="68775"/>
    <lineage>
        <taxon>Eukaryota</taxon>
        <taxon>Fungi</taxon>
        <taxon>Dikarya</taxon>
        <taxon>Basidiomycota</taxon>
        <taxon>Agaricomycotina</taxon>
        <taxon>Agaricomycetes</taxon>
        <taxon>Agaricomycetidae</taxon>
        <taxon>Agaricales</taxon>
        <taxon>Agaricineae</taxon>
        <taxon>Nidulariaceae</taxon>
        <taxon>Crucibulum</taxon>
    </lineage>
</organism>
<dbReference type="EMBL" id="ML213598">
    <property type="protein sequence ID" value="TFK39930.1"/>
    <property type="molecule type" value="Genomic_DNA"/>
</dbReference>
<keyword evidence="1" id="KW-0479">Metal-binding</keyword>
<dbReference type="Proteomes" id="UP000308652">
    <property type="component" value="Unassembled WGS sequence"/>
</dbReference>
<dbReference type="OrthoDB" id="18412at2759"/>
<evidence type="ECO:0000256" key="1">
    <source>
        <dbReference type="PROSITE-ProRule" id="PRU00453"/>
    </source>
</evidence>
<proteinExistence type="predicted"/>
<dbReference type="STRING" id="68775.A0A5C3M3Y6"/>
<accession>A0A5C3M3Y6</accession>
<dbReference type="Gene3D" id="3.30.60.190">
    <property type="match status" value="1"/>
</dbReference>
<sequence>CRRQFAKYTCPTCNVPYCSLTCFRSEAHSQCSETFYKKEVESDIRSEPSKTAEERLKMIELLKKFEEESGKDNGLGDLDEDEEGNDLAKRFDAVNLDELSPDALWEMLTPEERKKFMKALDDPNSELAQQLLSSEQLEKEIQEPWWEASGVIDNDEEVGDSIKSSHHTPRRCGKKPEMICVPASMVKPIPHGPPLVFNACAICIAYAYTTRNLGASPLSSLKPESADYHEARKTISRLVPFVSDRKSTTLYPDFSSVMTDIWSRFDLGTMTSDLFALLLRDAVELIKPRRVTQVESSSPNTSDIDPSSHPHNMLLFVFSDLSRLFETLPSNSSANEKLKPNHVTYKLLFYAAHILSTPTPILQMLDEELSARARGFEQE</sequence>
<keyword evidence="1" id="KW-0863">Zinc-finger</keyword>
<dbReference type="SUPFAM" id="SSF144232">
    <property type="entry name" value="HIT/MYND zinc finger-like"/>
    <property type="match status" value="1"/>
</dbReference>
<feature type="non-terminal residue" evidence="3">
    <location>
        <position position="379"/>
    </location>
</feature>